<accession>A0ABM5N7D5</accession>
<dbReference type="PANTHER" id="PTHR13355">
    <property type="entry name" value="GLUCOSAMINE 6-PHOSPHATE N-ACETYLTRANSFERASE"/>
    <property type="match status" value="1"/>
</dbReference>
<feature type="domain" description="N-acetyltransferase" evidence="1">
    <location>
        <begin position="1"/>
        <end position="135"/>
    </location>
</feature>
<dbReference type="InterPro" id="IPR039143">
    <property type="entry name" value="GNPNAT1-like"/>
</dbReference>
<dbReference type="InterPro" id="IPR000182">
    <property type="entry name" value="GNAT_dom"/>
</dbReference>
<dbReference type="Gene3D" id="3.40.630.30">
    <property type="match status" value="1"/>
</dbReference>
<name>A0ABM5N7D5_EMTOG</name>
<proteinExistence type="predicted"/>
<dbReference type="PROSITE" id="PS51186">
    <property type="entry name" value="GNAT"/>
    <property type="match status" value="1"/>
</dbReference>
<evidence type="ECO:0000259" key="1">
    <source>
        <dbReference type="PROSITE" id="PS51186"/>
    </source>
</evidence>
<evidence type="ECO:0000313" key="2">
    <source>
        <dbReference type="EMBL" id="AFK05367.1"/>
    </source>
</evidence>
<dbReference type="CDD" id="cd04301">
    <property type="entry name" value="NAT_SF"/>
    <property type="match status" value="1"/>
</dbReference>
<keyword evidence="3" id="KW-1185">Reference proteome</keyword>
<dbReference type="Pfam" id="PF13673">
    <property type="entry name" value="Acetyltransf_10"/>
    <property type="match status" value="1"/>
</dbReference>
<protein>
    <submittedName>
        <fullName evidence="2">GCN5-related N-acetyltransferase</fullName>
    </submittedName>
</protein>
<dbReference type="EMBL" id="CP002961">
    <property type="protein sequence ID" value="AFK05367.1"/>
    <property type="molecule type" value="Genomic_DNA"/>
</dbReference>
<organism evidence="2 3">
    <name type="scientific">Emticicia oligotrophica (strain DSM 17448 / CIP 109782 / MTCC 6937 / GPTSA100-15)</name>
    <dbReference type="NCBI Taxonomy" id="929562"/>
    <lineage>
        <taxon>Bacteria</taxon>
        <taxon>Pseudomonadati</taxon>
        <taxon>Bacteroidota</taxon>
        <taxon>Cytophagia</taxon>
        <taxon>Cytophagales</taxon>
        <taxon>Leadbetterellaceae</taxon>
        <taxon>Emticicia</taxon>
    </lineage>
</organism>
<sequence length="135" mass="15507">MIEIKEITAAETWPTRHKTMWPNKPLEFVILPQDDEGIHYGLFVDNTLVSVISLFIDGKAGHFRKFATDEAQQGKGYGSKILNHLINEATKHNIERLTCSARLSAISFYEKFGFNICSEITRKNDKDYIEMELIL</sequence>
<dbReference type="PANTHER" id="PTHR13355:SF22">
    <property type="entry name" value="SLL0786 PROTEIN"/>
    <property type="match status" value="1"/>
</dbReference>
<dbReference type="Proteomes" id="UP000002875">
    <property type="component" value="Chromosome"/>
</dbReference>
<dbReference type="RefSeq" id="WP_015031055.1">
    <property type="nucleotide sequence ID" value="NC_018748.1"/>
</dbReference>
<dbReference type="InterPro" id="IPR016181">
    <property type="entry name" value="Acyl_CoA_acyltransferase"/>
</dbReference>
<reference evidence="2 3" key="1">
    <citation type="submission" date="2011-07" db="EMBL/GenBank/DDBJ databases">
        <title>The complete genome of chromosome of Emticicia oligotrophica DSM 17448.</title>
        <authorList>
            <consortium name="US DOE Joint Genome Institute (JGI-PGF)"/>
            <person name="Lucas S."/>
            <person name="Han J."/>
            <person name="Lapidus A."/>
            <person name="Bruce D."/>
            <person name="Goodwin L."/>
            <person name="Pitluck S."/>
            <person name="Peters L."/>
            <person name="Kyrpides N."/>
            <person name="Mavromatis K."/>
            <person name="Ivanova N."/>
            <person name="Ovchinnikova G."/>
            <person name="Teshima H."/>
            <person name="Detter J.C."/>
            <person name="Tapia R."/>
            <person name="Han C."/>
            <person name="Land M."/>
            <person name="Hauser L."/>
            <person name="Markowitz V."/>
            <person name="Cheng J.-F."/>
            <person name="Hugenholtz P."/>
            <person name="Woyke T."/>
            <person name="Wu D."/>
            <person name="Tindall B."/>
            <person name="Pomrenke H."/>
            <person name="Brambilla E."/>
            <person name="Klenk H.-P."/>
            <person name="Eisen J.A."/>
        </authorList>
    </citation>
    <scope>NUCLEOTIDE SEQUENCE [LARGE SCALE GENOMIC DNA]</scope>
    <source>
        <strain evidence="2 3">DSM 17448</strain>
    </source>
</reference>
<evidence type="ECO:0000313" key="3">
    <source>
        <dbReference type="Proteomes" id="UP000002875"/>
    </source>
</evidence>
<gene>
    <name evidence="2" type="ordered locus">Emtol_4243</name>
</gene>
<dbReference type="SUPFAM" id="SSF55729">
    <property type="entry name" value="Acyl-CoA N-acyltransferases (Nat)"/>
    <property type="match status" value="1"/>
</dbReference>